<evidence type="ECO:0000313" key="3">
    <source>
        <dbReference type="EMBL" id="MFD1719386.1"/>
    </source>
</evidence>
<reference evidence="4" key="1">
    <citation type="journal article" date="2019" name="Int. J. Syst. Evol. Microbiol.">
        <title>The Global Catalogue of Microorganisms (GCM) 10K type strain sequencing project: providing services to taxonomists for standard genome sequencing and annotation.</title>
        <authorList>
            <consortium name="The Broad Institute Genomics Platform"/>
            <consortium name="The Broad Institute Genome Sequencing Center for Infectious Disease"/>
            <person name="Wu L."/>
            <person name="Ma J."/>
        </authorList>
    </citation>
    <scope>NUCLEOTIDE SEQUENCE [LARGE SCALE GENOMIC DNA]</scope>
    <source>
        <strain evidence="4">JCM 17130</strain>
    </source>
</reference>
<organism evidence="3 4">
    <name type="scientific">Georgenia deserti</name>
    <dbReference type="NCBI Taxonomy" id="2093781"/>
    <lineage>
        <taxon>Bacteria</taxon>
        <taxon>Bacillati</taxon>
        <taxon>Actinomycetota</taxon>
        <taxon>Actinomycetes</taxon>
        <taxon>Micrococcales</taxon>
        <taxon>Bogoriellaceae</taxon>
        <taxon>Georgenia</taxon>
    </lineage>
</organism>
<dbReference type="CDD" id="cd20736">
    <property type="entry name" value="PoNe_Nuclease"/>
    <property type="match status" value="1"/>
</dbReference>
<evidence type="ECO:0000256" key="2">
    <source>
        <dbReference type="HAMAP-Rule" id="MF_00048"/>
    </source>
</evidence>
<dbReference type="HAMAP" id="MF_00048">
    <property type="entry name" value="UPF0102"/>
    <property type="match status" value="1"/>
</dbReference>
<dbReference type="Pfam" id="PF02021">
    <property type="entry name" value="UPF0102"/>
    <property type="match status" value="1"/>
</dbReference>
<protein>
    <recommendedName>
        <fullName evidence="2">UPF0102 protein ACFSE6_16195</fullName>
    </recommendedName>
</protein>
<sequence>MQAKDAVGKYGERVVARDLAARGWEVLDRNWRCPHGELDVVAREPATDTVVFVEVKTRRSTAYGHPAEAITRTKLGRLRRLAFAWLAAHDRRAAAVRIDVAAVLVPRSGAARVEYVRAVG</sequence>
<dbReference type="Proteomes" id="UP001597277">
    <property type="component" value="Unassembled WGS sequence"/>
</dbReference>
<gene>
    <name evidence="3" type="ORF">ACFSE6_16195</name>
</gene>
<comment type="caution">
    <text evidence="3">The sequence shown here is derived from an EMBL/GenBank/DDBJ whole genome shotgun (WGS) entry which is preliminary data.</text>
</comment>
<dbReference type="SUPFAM" id="SSF52980">
    <property type="entry name" value="Restriction endonuclease-like"/>
    <property type="match status" value="1"/>
</dbReference>
<dbReference type="PANTHER" id="PTHR34039">
    <property type="entry name" value="UPF0102 PROTEIN YRAN"/>
    <property type="match status" value="1"/>
</dbReference>
<dbReference type="RefSeq" id="WP_388009563.1">
    <property type="nucleotide sequence ID" value="NZ_JBHUEE010000009.1"/>
</dbReference>
<dbReference type="InterPro" id="IPR011335">
    <property type="entry name" value="Restrct_endonuc-II-like"/>
</dbReference>
<keyword evidence="4" id="KW-1185">Reference proteome</keyword>
<proteinExistence type="inferred from homology"/>
<accession>A0ABW4L7K9</accession>
<dbReference type="Gene3D" id="3.40.1350.10">
    <property type="match status" value="1"/>
</dbReference>
<evidence type="ECO:0000313" key="4">
    <source>
        <dbReference type="Proteomes" id="UP001597277"/>
    </source>
</evidence>
<dbReference type="InterPro" id="IPR003509">
    <property type="entry name" value="UPF0102_YraN-like"/>
</dbReference>
<dbReference type="PANTHER" id="PTHR34039:SF1">
    <property type="entry name" value="UPF0102 PROTEIN YRAN"/>
    <property type="match status" value="1"/>
</dbReference>
<evidence type="ECO:0000256" key="1">
    <source>
        <dbReference type="ARBA" id="ARBA00006738"/>
    </source>
</evidence>
<dbReference type="InterPro" id="IPR011856">
    <property type="entry name" value="tRNA_endonuc-like_dom_sf"/>
</dbReference>
<dbReference type="EMBL" id="JBHUEE010000009">
    <property type="protein sequence ID" value="MFD1719386.1"/>
    <property type="molecule type" value="Genomic_DNA"/>
</dbReference>
<dbReference type="NCBIfam" id="NF009154">
    <property type="entry name" value="PRK12497.3-3"/>
    <property type="match status" value="1"/>
</dbReference>
<name>A0ABW4L7K9_9MICO</name>
<comment type="similarity">
    <text evidence="1 2">Belongs to the UPF0102 family.</text>
</comment>